<accession>A0AB39UTH4</accession>
<dbReference type="AlphaFoldDB" id="A0AB39UTH4"/>
<keyword evidence="1" id="KW-0732">Signal</keyword>
<evidence type="ECO:0000313" key="2">
    <source>
        <dbReference type="EMBL" id="XDT71399.1"/>
    </source>
</evidence>
<evidence type="ECO:0000256" key="1">
    <source>
        <dbReference type="SAM" id="SignalP"/>
    </source>
</evidence>
<dbReference type="RefSeq" id="WP_369600434.1">
    <property type="nucleotide sequence ID" value="NZ_CP154858.1"/>
</dbReference>
<name>A0AB39UTH4_9GAMM</name>
<reference evidence="2" key="1">
    <citation type="submission" date="2024-05" db="EMBL/GenBank/DDBJ databases">
        <title>Genome sequencing of novel strain.</title>
        <authorList>
            <person name="Ganbat D."/>
            <person name="Ganbat S."/>
            <person name="Lee S.-J."/>
        </authorList>
    </citation>
    <scope>NUCLEOTIDE SEQUENCE</scope>
    <source>
        <strain evidence="2">SMD15-11</strain>
    </source>
</reference>
<feature type="chain" id="PRO_5044297339" evidence="1">
    <location>
        <begin position="21"/>
        <end position="123"/>
    </location>
</feature>
<gene>
    <name evidence="2" type="ORF">AAIA72_11350</name>
</gene>
<protein>
    <submittedName>
        <fullName evidence="2">Uncharacterized protein</fullName>
    </submittedName>
</protein>
<organism evidence="2">
    <name type="scientific">Thermohahella caldifontis</name>
    <dbReference type="NCBI Taxonomy" id="3142973"/>
    <lineage>
        <taxon>Bacteria</taxon>
        <taxon>Pseudomonadati</taxon>
        <taxon>Pseudomonadota</taxon>
        <taxon>Gammaproteobacteria</taxon>
        <taxon>Oceanospirillales</taxon>
        <taxon>Hahellaceae</taxon>
        <taxon>Thermohahella</taxon>
    </lineage>
</organism>
<proteinExistence type="predicted"/>
<feature type="signal peptide" evidence="1">
    <location>
        <begin position="1"/>
        <end position="20"/>
    </location>
</feature>
<dbReference type="EMBL" id="CP154858">
    <property type="protein sequence ID" value="XDT71399.1"/>
    <property type="molecule type" value="Genomic_DNA"/>
</dbReference>
<sequence>MKGIWSAAALWGMMVSPLMADPLCNHPDGWVVSMGWVYLKNAGVVGSAELDTAAVRAERLASEPLGGGRYRQVYHVTYPRPGKPPLELITLHVASDTECSETAITAWQVSATYRDEAAGDTTD</sequence>
<dbReference type="KEGG" id="tcd:AAIA72_11350"/>